<gene>
    <name evidence="2" type="ORF">CC85DRAFT_326121</name>
</gene>
<feature type="transmembrane region" description="Helical" evidence="1">
    <location>
        <begin position="461"/>
        <end position="480"/>
    </location>
</feature>
<keyword evidence="3" id="KW-1185">Reference proteome</keyword>
<feature type="transmembrane region" description="Helical" evidence="1">
    <location>
        <begin position="389"/>
        <end position="412"/>
    </location>
</feature>
<dbReference type="RefSeq" id="XP_018281332.1">
    <property type="nucleotide sequence ID" value="XM_018426421.1"/>
</dbReference>
<feature type="transmembrane region" description="Helical" evidence="1">
    <location>
        <begin position="271"/>
        <end position="291"/>
    </location>
</feature>
<evidence type="ECO:0000256" key="1">
    <source>
        <dbReference type="SAM" id="Phobius"/>
    </source>
</evidence>
<evidence type="ECO:0000313" key="3">
    <source>
        <dbReference type="Proteomes" id="UP000053611"/>
    </source>
</evidence>
<dbReference type="OrthoDB" id="2596207at2759"/>
<evidence type="ECO:0000313" key="2">
    <source>
        <dbReference type="EMBL" id="KLT44841.1"/>
    </source>
</evidence>
<feature type="transmembrane region" description="Helical" evidence="1">
    <location>
        <begin position="322"/>
        <end position="340"/>
    </location>
</feature>
<keyword evidence="1" id="KW-0472">Membrane</keyword>
<feature type="transmembrane region" description="Helical" evidence="1">
    <location>
        <begin position="246"/>
        <end position="265"/>
    </location>
</feature>
<feature type="transmembrane region" description="Helical" evidence="1">
    <location>
        <begin position="492"/>
        <end position="516"/>
    </location>
</feature>
<proteinExistence type="predicted"/>
<sequence>MDPELQTLVHARPCRPLEVRAAELITSGAGIYLAPPADDLDITHELASTLYALHIVERHDRARGSARAAAFRASESVRTRAALRDHALACLDAALEYVSGPGDELKDEDDDDVLLISRPLPVKERYTTIAALLAHHTTPGAVIAHPLIRAALPRAWSRSRRSHRAPIRNVRALLDHAVTPARAHVFELASHLVFIALTLFTALVPDIDVGGDTSEGTTIVWIVWSWAFLMHTLVDAINRRRGPSSTAHLVLMLPACISGVLMPGVTSKTTAIGTFIRCLSIPCSALAIVLPSGPSLPFLFPSRLLPLSIMLAGILARGAKAAALLVPLAGGLWTLYAYALNGDVWRANPNAVEVASGASEALTGLFRRGVTAQGGGPIEVGVAPFETRVALLITLVLVIFLSGALSILRAMAPSNELLDGTWEAEYGAAIGHASRRALAAGVARYLPPSSDSIPPPVPLPIPLNVLVLPFDALAGAFRILSRGKEPPYTIRAIRGGMGLLIIAIPCLVLGPIAIFLPHW</sequence>
<dbReference type="AlphaFoldDB" id="A0A0J0XUR4"/>
<organism evidence="2 3">
    <name type="scientific">Cutaneotrichosporon oleaginosum</name>
    <dbReference type="NCBI Taxonomy" id="879819"/>
    <lineage>
        <taxon>Eukaryota</taxon>
        <taxon>Fungi</taxon>
        <taxon>Dikarya</taxon>
        <taxon>Basidiomycota</taxon>
        <taxon>Agaricomycotina</taxon>
        <taxon>Tremellomycetes</taxon>
        <taxon>Trichosporonales</taxon>
        <taxon>Trichosporonaceae</taxon>
        <taxon>Cutaneotrichosporon</taxon>
    </lineage>
</organism>
<dbReference type="Proteomes" id="UP000053611">
    <property type="component" value="Unassembled WGS sequence"/>
</dbReference>
<protein>
    <submittedName>
        <fullName evidence="2">Uncharacterized protein</fullName>
    </submittedName>
</protein>
<name>A0A0J0XUR4_9TREE</name>
<keyword evidence="1" id="KW-1133">Transmembrane helix</keyword>
<accession>A0A0J0XUR4</accession>
<dbReference type="EMBL" id="KQ087184">
    <property type="protein sequence ID" value="KLT44841.1"/>
    <property type="molecule type" value="Genomic_DNA"/>
</dbReference>
<reference evidence="2 3" key="1">
    <citation type="submission" date="2015-03" db="EMBL/GenBank/DDBJ databases">
        <title>Genomics and transcriptomics of the oil-accumulating basidiomycete yeast T. oleaginosus allow insights into substrate utilization and the diverse evolutionary trajectories of mating systems in fungi.</title>
        <authorList>
            <consortium name="DOE Joint Genome Institute"/>
            <person name="Kourist R."/>
            <person name="Kracht O."/>
            <person name="Bracharz F."/>
            <person name="Lipzen A."/>
            <person name="Nolan M."/>
            <person name="Ohm R."/>
            <person name="Grigoriev I."/>
            <person name="Sun S."/>
            <person name="Heitman J."/>
            <person name="Bruck T."/>
            <person name="Nowrousian M."/>
        </authorList>
    </citation>
    <scope>NUCLEOTIDE SEQUENCE [LARGE SCALE GENOMIC DNA]</scope>
    <source>
        <strain evidence="2 3">IBC0246</strain>
    </source>
</reference>
<dbReference type="GeneID" id="28987024"/>
<keyword evidence="1" id="KW-0812">Transmembrane</keyword>